<name>A0A7M1S698_9BACT</name>
<dbReference type="RefSeq" id="WP_197549309.1">
    <property type="nucleotide sequence ID" value="NZ_CP063164.1"/>
</dbReference>
<reference evidence="3 4" key="1">
    <citation type="submission" date="2020-10" db="EMBL/GenBank/DDBJ databases">
        <title>The genome of sulfurovum sp.</title>
        <authorList>
            <person name="Xie S."/>
            <person name="Shao Z."/>
            <person name="Jiang L."/>
        </authorList>
    </citation>
    <scope>NUCLEOTIDE SEQUENCE [LARGE SCALE GENOMIC DNA]</scope>
    <source>
        <strain evidence="3 4">ST-419</strain>
    </source>
</reference>
<dbReference type="KEGG" id="sinu:IMZ28_03205"/>
<dbReference type="Proteomes" id="UP000595074">
    <property type="component" value="Chromosome"/>
</dbReference>
<dbReference type="Pfam" id="PF04151">
    <property type="entry name" value="PPC"/>
    <property type="match status" value="1"/>
</dbReference>
<dbReference type="Gene3D" id="2.60.120.380">
    <property type="match status" value="2"/>
</dbReference>
<keyword evidence="1" id="KW-0732">Signal</keyword>
<accession>A0A7M1S698</accession>
<dbReference type="SUPFAM" id="SSF89260">
    <property type="entry name" value="Collagen-binding domain"/>
    <property type="match status" value="1"/>
</dbReference>
<evidence type="ECO:0000313" key="3">
    <source>
        <dbReference type="EMBL" id="QOR62491.1"/>
    </source>
</evidence>
<evidence type="ECO:0000256" key="1">
    <source>
        <dbReference type="SAM" id="SignalP"/>
    </source>
</evidence>
<protein>
    <submittedName>
        <fullName evidence="3">Pre-peptidase C-terminal domain-containing protein</fullName>
    </submittedName>
</protein>
<dbReference type="PROSITE" id="PS51257">
    <property type="entry name" value="PROKAR_LIPOPROTEIN"/>
    <property type="match status" value="1"/>
</dbReference>
<dbReference type="InterPro" id="IPR007280">
    <property type="entry name" value="Peptidase_C_arc/bac"/>
</dbReference>
<proteinExistence type="predicted"/>
<feature type="signal peptide" evidence="1">
    <location>
        <begin position="1"/>
        <end position="22"/>
    </location>
</feature>
<dbReference type="AlphaFoldDB" id="A0A7M1S698"/>
<dbReference type="InterPro" id="IPR021655">
    <property type="entry name" value="Put_metal-bd"/>
</dbReference>
<gene>
    <name evidence="3" type="ORF">IMZ28_03205</name>
</gene>
<feature type="domain" description="Peptidase C-terminal archaeal/bacterial" evidence="2">
    <location>
        <begin position="86"/>
        <end position="154"/>
    </location>
</feature>
<dbReference type="Pfam" id="PF11617">
    <property type="entry name" value="Cu-binding_MopE"/>
    <property type="match status" value="2"/>
</dbReference>
<feature type="chain" id="PRO_5029828004" evidence="1">
    <location>
        <begin position="23"/>
        <end position="398"/>
    </location>
</feature>
<evidence type="ECO:0000259" key="2">
    <source>
        <dbReference type="Pfam" id="PF04151"/>
    </source>
</evidence>
<sequence>MRRVYRKIALIALSGMAMTALSGCLGTGGSTSESGAGDAFGSAYVPAYPTEADSFEGATGDNNMSTASTITVGEPLQGRSIFPQGDYDWVKVELEAGVVYDLFTTNLNETGDTYLYLYDDSGNELDSDDDHIDYDSFIEFNATYTGTFYLKVRSYSVEEATSYELGVRVHIDEDNDGYSEPFDCNDNNDTIYPFATEIAGDGIDQDCSGVDAIANGTPDNYEEDDDFNSAKPMPETQGSYEEVQHRNDIFSQMRTLHNTSDTDFYTVTIPAYSAAYVIEYAGYMSGNTLNSYEWYVYDENHTEINNGTPGVYELVRNDSSSEKTYYIEVRSNGSDIGWYAPALVHIGEDRDRDGYYTMDWYGDCNDANASIYPDANDDNDTDGIDMNCDGVDGYNSSY</sequence>
<keyword evidence="4" id="KW-1185">Reference proteome</keyword>
<evidence type="ECO:0000313" key="4">
    <source>
        <dbReference type="Proteomes" id="UP000595074"/>
    </source>
</evidence>
<organism evidence="3 4">
    <name type="scientific">Sulfurovum indicum</name>
    <dbReference type="NCBI Taxonomy" id="2779528"/>
    <lineage>
        <taxon>Bacteria</taxon>
        <taxon>Pseudomonadati</taxon>
        <taxon>Campylobacterota</taxon>
        <taxon>Epsilonproteobacteria</taxon>
        <taxon>Campylobacterales</taxon>
        <taxon>Sulfurovaceae</taxon>
        <taxon>Sulfurovum</taxon>
    </lineage>
</organism>
<dbReference type="EMBL" id="CP063164">
    <property type="protein sequence ID" value="QOR62491.1"/>
    <property type="molecule type" value="Genomic_DNA"/>
</dbReference>